<gene>
    <name evidence="2" type="ORF">OZSIB_2617</name>
</gene>
<keyword evidence="2" id="KW-0645">Protease</keyword>
<feature type="signal peptide" evidence="1">
    <location>
        <begin position="1"/>
        <end position="24"/>
    </location>
</feature>
<comment type="caution">
    <text evidence="2">The sequence shown here is derived from an EMBL/GenBank/DDBJ whole genome shotgun (WGS) entry which is preliminary data.</text>
</comment>
<evidence type="ECO:0000313" key="3">
    <source>
        <dbReference type="Proteomes" id="UP000252355"/>
    </source>
</evidence>
<dbReference type="AlphaFoldDB" id="A0A367ZIB2"/>
<dbReference type="EMBL" id="QOQW01000032">
    <property type="protein sequence ID" value="RCK77848.1"/>
    <property type="molecule type" value="Genomic_DNA"/>
</dbReference>
<dbReference type="GO" id="GO:0006508">
    <property type="term" value="P:proteolysis"/>
    <property type="evidence" value="ECO:0007669"/>
    <property type="project" value="UniProtKB-KW"/>
</dbReference>
<keyword evidence="2" id="KW-0378">Hydrolase</keyword>
<feature type="chain" id="PRO_5016893967" evidence="1">
    <location>
        <begin position="25"/>
        <end position="614"/>
    </location>
</feature>
<evidence type="ECO:0000256" key="1">
    <source>
        <dbReference type="SAM" id="SignalP"/>
    </source>
</evidence>
<protein>
    <submittedName>
        <fullName evidence="2">Secreted protease metal-dependent protease</fullName>
    </submittedName>
</protein>
<name>A0A367ZIB2_9BACT</name>
<dbReference type="Proteomes" id="UP000252355">
    <property type="component" value="Unassembled WGS sequence"/>
</dbReference>
<proteinExistence type="predicted"/>
<keyword evidence="1" id="KW-0732">Signal</keyword>
<accession>A0A367ZIB2</accession>
<organism evidence="2 3">
    <name type="scientific">Candidatus Ozemobacter sibiricus</name>
    <dbReference type="NCBI Taxonomy" id="2268124"/>
    <lineage>
        <taxon>Bacteria</taxon>
        <taxon>Candidatus Ozemobacteria</taxon>
        <taxon>Candidatus Ozemobacterales</taxon>
        <taxon>Candidatus Ozemobacteraceae</taxon>
        <taxon>Candidatus Ozemobacter</taxon>
    </lineage>
</organism>
<sequence>MKKLSLGLLIAALVLAMMPSQVLARGTRTASLQWKDATHLFDPHVRSLVKKVKLETKAAYAKRTKAPLPQRKEYAVGDVEKFWTKNIKEDKFEEISATLRAIGKHCYVFVENGQNVSDKAVANVQKSFDDTIYPTNTSTFGSEWKPGIDGDERIFLLMFDIKDGYDGSGGFVGGYFFAGDEFLQSQIPEDIPVKSNEREMFYLDINPGDPEDDHYMAVVAHEFQHMIHFANDPREATWVNEACSQIAPYLCGFGHANQILALLRDPDNSLTAWAEDQMLANYGHVYLWNYYLMNRFLKTEASRAAFFKKLVADQANGIDGYNNALQPFKIDFARAYSDFAVTNYLNDPKLEKGKFAYDDSLGRLRLPACQTLKTLPGEVKEKVFLWSADAIKVDLSTARTKIKIEFAGAYAKFTDKKYNSFMVAAVLSNSRGMYEPTLQYMQLQPVPDKNVQVGTLECFTSAKYDSLTIIVSAQAPGGIPDQAYTQAPGLPYIVRVSDSGIILAGAPVGPSSIRPFAEEYLRSAGDLGDADEKVAALAFTNLENMSFEITKTVRQQLEEGSFEAVDELISMVSQEANREALRPLARRVADQLKFSAGEGDRPELAERIKALTSF</sequence>
<evidence type="ECO:0000313" key="2">
    <source>
        <dbReference type="EMBL" id="RCK77848.1"/>
    </source>
</evidence>
<reference evidence="2 3" key="1">
    <citation type="submission" date="2018-05" db="EMBL/GenBank/DDBJ databases">
        <title>A metagenomic window into the 2 km-deep terrestrial subsurface aquifer revealed taxonomically and functionally diverse microbial community comprising novel uncultured bacterial lineages.</title>
        <authorList>
            <person name="Kadnikov V.V."/>
            <person name="Mardanov A.V."/>
            <person name="Beletsky A.V."/>
            <person name="Banks D."/>
            <person name="Pimenov N.V."/>
            <person name="Frank Y.A."/>
            <person name="Karnachuk O.V."/>
            <person name="Ravin N.V."/>
        </authorList>
    </citation>
    <scope>NUCLEOTIDE SEQUENCE [LARGE SCALE GENOMIC DNA]</scope>
    <source>
        <strain evidence="2">BY5</strain>
    </source>
</reference>
<dbReference type="GO" id="GO:0008233">
    <property type="term" value="F:peptidase activity"/>
    <property type="evidence" value="ECO:0007669"/>
    <property type="project" value="UniProtKB-KW"/>
</dbReference>